<evidence type="ECO:0000313" key="5">
    <source>
        <dbReference type="EMBL" id="KAA8493301.1"/>
    </source>
</evidence>
<dbReference type="GO" id="GO:0009507">
    <property type="term" value="C:chloroplast"/>
    <property type="evidence" value="ECO:0007669"/>
    <property type="project" value="UniProtKB-SubCell"/>
</dbReference>
<gene>
    <name evidence="5" type="ORF">FVE85_8746</name>
</gene>
<dbReference type="OrthoDB" id="765963at2759"/>
<reference evidence="6" key="1">
    <citation type="journal article" date="2019" name="Nat. Commun.">
        <title>Expansion of phycobilisome linker gene families in mesophilic red algae.</title>
        <authorList>
            <person name="Lee J."/>
            <person name="Kim D."/>
            <person name="Bhattacharya D."/>
            <person name="Yoon H.S."/>
        </authorList>
    </citation>
    <scope>NUCLEOTIDE SEQUENCE [LARGE SCALE GENOMIC DNA]</scope>
    <source>
        <strain evidence="6">CCMP 1328</strain>
    </source>
</reference>
<evidence type="ECO:0000256" key="1">
    <source>
        <dbReference type="ARBA" id="ARBA00004229"/>
    </source>
</evidence>
<dbReference type="AlphaFoldDB" id="A0A5J4YP51"/>
<evidence type="ECO:0000256" key="4">
    <source>
        <dbReference type="SAM" id="Phobius"/>
    </source>
</evidence>
<keyword evidence="7 8" id="KW-0002">3D-structure</keyword>
<evidence type="ECO:0000256" key="3">
    <source>
        <dbReference type="ARBA" id="ARBA00022640"/>
    </source>
</evidence>
<reference evidence="7 8" key="2">
    <citation type="journal article" date="2023" name="Nature">
        <title>In situ structure of the red algal phycobilisome-PSII-PSI-LHC megacomplex.</title>
        <authorList>
            <person name="You X."/>
            <person name="Zhang X."/>
            <person name="Cheng J."/>
            <person name="Xiao Y."/>
            <person name="Ma J."/>
            <person name="Sun S."/>
            <person name="Zhang X."/>
            <person name="Wang H.W."/>
            <person name="Sui S.F."/>
        </authorList>
    </citation>
    <scope>STRUCTURE BY ELECTRON MICROSCOPY (3.30 ANGSTROMS) OF 34-213</scope>
</reference>
<comment type="caution">
    <text evidence="5">The sequence shown here is derived from an EMBL/GenBank/DDBJ whole genome shotgun (WGS) entry which is preliminary data.</text>
</comment>
<dbReference type="EMBL" id="VRMN01000007">
    <property type="protein sequence ID" value="KAA8493301.1"/>
    <property type="molecule type" value="Genomic_DNA"/>
</dbReference>
<accession>A0A5J4YP51</accession>
<dbReference type="EMDB" id="EMD-33658"/>
<name>A0A5J4YP51_PORPP</name>
<protein>
    <submittedName>
        <fullName evidence="5">Uncharacterized protein</fullName>
    </submittedName>
</protein>
<keyword evidence="4" id="KW-0472">Membrane</keyword>
<keyword evidence="2" id="KW-0150">Chloroplast</keyword>
<dbReference type="EMDB" id="EMD-33618"/>
<dbReference type="Proteomes" id="UP000324585">
    <property type="component" value="Unassembled WGS sequence"/>
</dbReference>
<keyword evidence="6" id="KW-1185">Reference proteome</keyword>
<keyword evidence="4" id="KW-1133">Transmembrane helix</keyword>
<sequence>MYGFVSTAGGVSGAGVRPVGAASKLAARAVSVPAKRASLRMGVFEKAMSDFKSDFPQFAKKGWGVTVKSERWNGRHAMAGWLIIWITAYMKGHGMLPSGILEPSVWGPLAQLGGYEPIPRERAVVLIANVHLLLVSVAATIAPFSFQDKLLLDEGESDEAPAGLIPSFKLGLTKEAELWNGRLAMLGLIVIVFASVSSGTSILDLTNQMFGNASQIGSARLVADVWKSAPLLPQPQKSSRRPVFCENPLWRRAQEGEKTPTEATKWQTRSPWTGLGTVICASSFPKPFDTCITVAKWRCVIAFVLRHHFGEQMIFAQTMRLRTGFIPMPCAQ</sequence>
<feature type="transmembrane region" description="Helical" evidence="4">
    <location>
        <begin position="183"/>
        <end position="203"/>
    </location>
</feature>
<organism evidence="5 6">
    <name type="scientific">Porphyridium purpureum</name>
    <name type="common">Red alga</name>
    <name type="synonym">Porphyridium cruentum</name>
    <dbReference type="NCBI Taxonomy" id="35688"/>
    <lineage>
        <taxon>Eukaryota</taxon>
        <taxon>Rhodophyta</taxon>
        <taxon>Bangiophyceae</taxon>
        <taxon>Porphyridiales</taxon>
        <taxon>Porphyridiaceae</taxon>
        <taxon>Porphyridium</taxon>
    </lineage>
</organism>
<dbReference type="InterPro" id="IPR022796">
    <property type="entry name" value="Chloroa_b-bind"/>
</dbReference>
<dbReference type="PDB" id="7Y5E">
    <property type="method" value="EM"/>
    <property type="resolution" value="3.30 A"/>
    <property type="chains" value="82/8N=34-213"/>
</dbReference>
<keyword evidence="3" id="KW-0934">Plastid</keyword>
<dbReference type="Gene3D" id="1.10.3460.10">
    <property type="entry name" value="Chlorophyll a/b binding protein domain"/>
    <property type="match status" value="1"/>
</dbReference>
<dbReference type="PDB" id="7Y7A">
    <property type="method" value="EM"/>
    <property type="resolution" value="4.30 A"/>
    <property type="chains" value="87/8o=34-213"/>
</dbReference>
<dbReference type="SUPFAM" id="SSF103511">
    <property type="entry name" value="Chlorophyll a-b binding protein"/>
    <property type="match status" value="1"/>
</dbReference>
<evidence type="ECO:0000313" key="6">
    <source>
        <dbReference type="Proteomes" id="UP000324585"/>
    </source>
</evidence>
<proteinExistence type="evidence at protein level"/>
<feature type="transmembrane region" description="Helical" evidence="4">
    <location>
        <begin position="123"/>
        <end position="146"/>
    </location>
</feature>
<dbReference type="Pfam" id="PF00504">
    <property type="entry name" value="Chloroa_b-bind"/>
    <property type="match status" value="1"/>
</dbReference>
<evidence type="ECO:0007829" key="8">
    <source>
        <dbReference type="PDB" id="7Y7A"/>
    </source>
</evidence>
<evidence type="ECO:0007829" key="7">
    <source>
        <dbReference type="PDB" id="7Y5E"/>
    </source>
</evidence>
<comment type="subcellular location">
    <subcellularLocation>
        <location evidence="1">Plastid</location>
        <location evidence="1">Chloroplast</location>
    </subcellularLocation>
</comment>
<evidence type="ECO:0000256" key="2">
    <source>
        <dbReference type="ARBA" id="ARBA00022528"/>
    </source>
</evidence>
<keyword evidence="4" id="KW-0812">Transmembrane</keyword>